<feature type="signal peptide" evidence="1">
    <location>
        <begin position="1"/>
        <end position="20"/>
    </location>
</feature>
<accession>A0A1V6LR09</accession>
<reference evidence="2 3" key="1">
    <citation type="submission" date="2016-12" db="EMBL/GenBank/DDBJ databases">
        <authorList>
            <person name="Song W.-J."/>
            <person name="Kurnit D.M."/>
        </authorList>
    </citation>
    <scope>NUCLEOTIDE SEQUENCE [LARGE SCALE GENOMIC DNA]</scope>
    <source>
        <strain evidence="2 3">HSG9</strain>
    </source>
</reference>
<dbReference type="RefSeq" id="WP_010519762.1">
    <property type="nucleotide sequence ID" value="NZ_AFOE01000050.1"/>
</dbReference>
<dbReference type="OrthoDB" id="1492374at2"/>
<evidence type="ECO:0000313" key="3">
    <source>
        <dbReference type="Proteomes" id="UP000191680"/>
    </source>
</evidence>
<keyword evidence="3" id="KW-1185">Reference proteome</keyword>
<proteinExistence type="predicted"/>
<keyword evidence="1" id="KW-0732">Signal</keyword>
<organism evidence="2 3">
    <name type="scientific">Croceivirga radicis</name>
    <dbReference type="NCBI Taxonomy" id="1929488"/>
    <lineage>
        <taxon>Bacteria</taxon>
        <taxon>Pseudomonadati</taxon>
        <taxon>Bacteroidota</taxon>
        <taxon>Flavobacteriia</taxon>
        <taxon>Flavobacteriales</taxon>
        <taxon>Flavobacteriaceae</taxon>
        <taxon>Croceivirga</taxon>
    </lineage>
</organism>
<comment type="caution">
    <text evidence="2">The sequence shown here is derived from an EMBL/GenBank/DDBJ whole genome shotgun (WGS) entry which is preliminary data.</text>
</comment>
<evidence type="ECO:0008006" key="4">
    <source>
        <dbReference type="Google" id="ProtNLM"/>
    </source>
</evidence>
<sequence length="173" mass="18987">MKKRLVLLFILLTTIIAAHAQKVDRSFFKAGLQVSMPLGDAGDISNFGLGLDLQQHYGVDKILDLGFATGFINYFGKTETISDDFIEVEADFPNIQYLPVAGLVRLYASKGFNFGADVGYAFGLDEITEGGFYYRPTISIGMSDTSALEFSYTGISDEAVDWSSVNLSLVFLF</sequence>
<dbReference type="AlphaFoldDB" id="A0A1V6LR09"/>
<dbReference type="EMBL" id="MTBC01000005">
    <property type="protein sequence ID" value="OQD42640.1"/>
    <property type="molecule type" value="Genomic_DNA"/>
</dbReference>
<dbReference type="Proteomes" id="UP000191680">
    <property type="component" value="Unassembled WGS sequence"/>
</dbReference>
<evidence type="ECO:0000256" key="1">
    <source>
        <dbReference type="SAM" id="SignalP"/>
    </source>
</evidence>
<evidence type="ECO:0000313" key="2">
    <source>
        <dbReference type="EMBL" id="OQD42640.1"/>
    </source>
</evidence>
<feature type="chain" id="PRO_5010724258" description="Outer membrane protein beta-barrel domain-containing protein" evidence="1">
    <location>
        <begin position="21"/>
        <end position="173"/>
    </location>
</feature>
<name>A0A1V6LR09_9FLAO</name>
<gene>
    <name evidence="2" type="ORF">BUL40_08920</name>
</gene>
<protein>
    <recommendedName>
        <fullName evidence="4">Outer membrane protein beta-barrel domain-containing protein</fullName>
    </recommendedName>
</protein>